<evidence type="ECO:0000256" key="1">
    <source>
        <dbReference type="ARBA" id="ARBA00004651"/>
    </source>
</evidence>
<dbReference type="Proteomes" id="UP000229681">
    <property type="component" value="Unassembled WGS sequence"/>
</dbReference>
<evidence type="ECO:0000256" key="6">
    <source>
        <dbReference type="ARBA" id="ARBA00023136"/>
    </source>
</evidence>
<keyword evidence="4 7" id="KW-0812">Transmembrane</keyword>
<dbReference type="PANTHER" id="PTHR23504">
    <property type="entry name" value="MAJOR FACILITATOR SUPERFAMILY DOMAIN-CONTAINING PROTEIN 10"/>
    <property type="match status" value="1"/>
</dbReference>
<protein>
    <recommendedName>
        <fullName evidence="8">Major facilitator superfamily (MFS) profile domain-containing protein</fullName>
    </recommendedName>
</protein>
<feature type="transmembrane region" description="Helical" evidence="7">
    <location>
        <begin position="350"/>
        <end position="368"/>
    </location>
</feature>
<dbReference type="GO" id="GO:0022857">
    <property type="term" value="F:transmembrane transporter activity"/>
    <property type="evidence" value="ECO:0007669"/>
    <property type="project" value="InterPro"/>
</dbReference>
<evidence type="ECO:0000256" key="4">
    <source>
        <dbReference type="ARBA" id="ARBA00022692"/>
    </source>
</evidence>
<evidence type="ECO:0000256" key="5">
    <source>
        <dbReference type="ARBA" id="ARBA00022989"/>
    </source>
</evidence>
<dbReference type="InterPro" id="IPR005829">
    <property type="entry name" value="Sugar_transporter_CS"/>
</dbReference>
<evidence type="ECO:0000259" key="8">
    <source>
        <dbReference type="PROSITE" id="PS50850"/>
    </source>
</evidence>
<dbReference type="PRINTS" id="PR01035">
    <property type="entry name" value="TCRTETA"/>
</dbReference>
<feature type="transmembrane region" description="Helical" evidence="7">
    <location>
        <begin position="166"/>
        <end position="188"/>
    </location>
</feature>
<feature type="transmembrane region" description="Helical" evidence="7">
    <location>
        <begin position="286"/>
        <end position="306"/>
    </location>
</feature>
<name>A0A2M8PGQ6_9CHLR</name>
<sequence length="402" mass="42620">MATQRSAESADFSRLLPIFAIVSVDILGLTLILPLLHLYAAAFGATPLEIGLIAAAFPAAQIVGLPFMGALSDRYGRKPLLLISQITTCLSFLMLAFANSLWMILASRLLDGLFGANFSTAQAAISDLTSEKDRARGLGLIGAAFGLGFLIGPAMALIIFELTNQLFMPALVAATYSFLSILLTTFAFRETLPPEKRGALSNRRANLLSLVPYLRDGQVRPLLALMFAQQLVFYGFESLLGVFTLTRLGLLAQGNAFIFVWVGVILIGVQLGYIGKWTRKYGEVRVLRGALALLALGLILTALTPAQAHPLYNEREARSYLLSQRPSSTEAVIGSLGVALPSNAERGIGGMLWLMAALVPLSIGAALVRPAINSLLTQRVAAYGGVLGASAATVSAADAVAP</sequence>
<accession>A0A2M8PGQ6</accession>
<organism evidence="9 10">
    <name type="scientific">Candidatus Thermofonsia Clade 1 bacterium</name>
    <dbReference type="NCBI Taxonomy" id="2364210"/>
    <lineage>
        <taxon>Bacteria</taxon>
        <taxon>Bacillati</taxon>
        <taxon>Chloroflexota</taxon>
        <taxon>Candidatus Thermofontia</taxon>
        <taxon>Candidatus Thermofonsia Clade 1</taxon>
    </lineage>
</organism>
<feature type="transmembrane region" description="Helical" evidence="7">
    <location>
        <begin position="380"/>
        <end position="401"/>
    </location>
</feature>
<feature type="transmembrane region" description="Helical" evidence="7">
    <location>
        <begin position="137"/>
        <end position="160"/>
    </location>
</feature>
<dbReference type="InterPro" id="IPR001958">
    <property type="entry name" value="Tet-R_TetA/multi-R_MdtG-like"/>
</dbReference>
<proteinExistence type="inferred from homology"/>
<dbReference type="InterPro" id="IPR020846">
    <property type="entry name" value="MFS_dom"/>
</dbReference>
<dbReference type="GO" id="GO:0005886">
    <property type="term" value="C:plasma membrane"/>
    <property type="evidence" value="ECO:0007669"/>
    <property type="project" value="UniProtKB-SubCell"/>
</dbReference>
<evidence type="ECO:0000256" key="7">
    <source>
        <dbReference type="SAM" id="Phobius"/>
    </source>
</evidence>
<dbReference type="PROSITE" id="PS00216">
    <property type="entry name" value="SUGAR_TRANSPORT_1"/>
    <property type="match status" value="1"/>
</dbReference>
<feature type="transmembrane region" description="Helical" evidence="7">
    <location>
        <begin position="256"/>
        <end position="274"/>
    </location>
</feature>
<dbReference type="InterPro" id="IPR011701">
    <property type="entry name" value="MFS"/>
</dbReference>
<gene>
    <name evidence="9" type="ORF">CUN49_03955</name>
</gene>
<comment type="caution">
    <text evidence="9">The sequence shown here is derived from an EMBL/GenBank/DDBJ whole genome shotgun (WGS) entry which is preliminary data.</text>
</comment>
<dbReference type="InterPro" id="IPR036259">
    <property type="entry name" value="MFS_trans_sf"/>
</dbReference>
<keyword evidence="3" id="KW-0813">Transport</keyword>
<dbReference type="SUPFAM" id="SSF103473">
    <property type="entry name" value="MFS general substrate transporter"/>
    <property type="match status" value="1"/>
</dbReference>
<comment type="similarity">
    <text evidence="2">Belongs to the major facilitator superfamily. TCR/Tet family.</text>
</comment>
<dbReference type="EMBL" id="PGTM01000034">
    <property type="protein sequence ID" value="PJF36738.1"/>
    <property type="molecule type" value="Genomic_DNA"/>
</dbReference>
<reference evidence="9 10" key="1">
    <citation type="submission" date="2017-11" db="EMBL/GenBank/DDBJ databases">
        <title>Evolution of Phototrophy in the Chloroflexi Phylum Driven by Horizontal Gene Transfer.</title>
        <authorList>
            <person name="Ward L.M."/>
            <person name="Hemp J."/>
            <person name="Shih P.M."/>
            <person name="Mcglynn S.E."/>
            <person name="Fischer W."/>
        </authorList>
    </citation>
    <scope>NUCLEOTIDE SEQUENCE [LARGE SCALE GENOMIC DNA]</scope>
    <source>
        <strain evidence="9">JP3_13</strain>
    </source>
</reference>
<feature type="non-terminal residue" evidence="9">
    <location>
        <position position="402"/>
    </location>
</feature>
<feature type="transmembrane region" description="Helical" evidence="7">
    <location>
        <begin position="222"/>
        <end position="244"/>
    </location>
</feature>
<evidence type="ECO:0000313" key="9">
    <source>
        <dbReference type="EMBL" id="PJF36738.1"/>
    </source>
</evidence>
<evidence type="ECO:0000256" key="3">
    <source>
        <dbReference type="ARBA" id="ARBA00022448"/>
    </source>
</evidence>
<keyword evidence="6 7" id="KW-0472">Membrane</keyword>
<feature type="transmembrane region" description="Helical" evidence="7">
    <location>
        <begin position="48"/>
        <end position="68"/>
    </location>
</feature>
<feature type="transmembrane region" description="Helical" evidence="7">
    <location>
        <begin position="12"/>
        <end position="36"/>
    </location>
</feature>
<dbReference type="Gene3D" id="1.20.1250.20">
    <property type="entry name" value="MFS general substrate transporter like domains"/>
    <property type="match status" value="1"/>
</dbReference>
<dbReference type="AlphaFoldDB" id="A0A2M8PGQ6"/>
<evidence type="ECO:0000256" key="2">
    <source>
        <dbReference type="ARBA" id="ARBA00007520"/>
    </source>
</evidence>
<comment type="subcellular location">
    <subcellularLocation>
        <location evidence="1">Cell membrane</location>
        <topology evidence="1">Multi-pass membrane protein</topology>
    </subcellularLocation>
</comment>
<dbReference type="PROSITE" id="PS50850">
    <property type="entry name" value="MFS"/>
    <property type="match status" value="1"/>
</dbReference>
<feature type="domain" description="Major facilitator superfamily (MFS) profile" evidence="8">
    <location>
        <begin position="14"/>
        <end position="402"/>
    </location>
</feature>
<dbReference type="Pfam" id="PF07690">
    <property type="entry name" value="MFS_1"/>
    <property type="match status" value="1"/>
</dbReference>
<dbReference type="PANTHER" id="PTHR23504:SF15">
    <property type="entry name" value="MAJOR FACILITATOR SUPERFAMILY (MFS) PROFILE DOMAIN-CONTAINING PROTEIN"/>
    <property type="match status" value="1"/>
</dbReference>
<evidence type="ECO:0000313" key="10">
    <source>
        <dbReference type="Proteomes" id="UP000229681"/>
    </source>
</evidence>
<feature type="transmembrane region" description="Helical" evidence="7">
    <location>
        <begin position="80"/>
        <end position="98"/>
    </location>
</feature>
<keyword evidence="5 7" id="KW-1133">Transmembrane helix</keyword>